<keyword evidence="1" id="KW-1133">Transmembrane helix</keyword>
<feature type="transmembrane region" description="Helical" evidence="1">
    <location>
        <begin position="12"/>
        <end position="31"/>
    </location>
</feature>
<dbReference type="SUPFAM" id="SSF82714">
    <property type="entry name" value="Multidrug efflux transporter AcrB TolC docking domain, DN and DC subdomains"/>
    <property type="match status" value="2"/>
</dbReference>
<dbReference type="Gene3D" id="3.30.2090.10">
    <property type="entry name" value="Multidrug efflux transporter AcrB TolC docking domain, DN and DC subdomains"/>
    <property type="match status" value="2"/>
</dbReference>
<name>A0A2A5JSR8_PSEO7</name>
<feature type="transmembrane region" description="Helical" evidence="1">
    <location>
        <begin position="431"/>
        <end position="449"/>
    </location>
</feature>
<accession>A0A2A5JSR8</accession>
<dbReference type="Gene3D" id="1.20.1640.10">
    <property type="entry name" value="Multidrug efflux transporter AcrB transmembrane domain"/>
    <property type="match status" value="2"/>
</dbReference>
<evidence type="ECO:0000313" key="3">
    <source>
        <dbReference type="Proteomes" id="UP000228621"/>
    </source>
</evidence>
<feature type="transmembrane region" description="Helical" evidence="1">
    <location>
        <begin position="847"/>
        <end position="865"/>
    </location>
</feature>
<dbReference type="GO" id="GO:0042910">
    <property type="term" value="F:xenobiotic transmembrane transporter activity"/>
    <property type="evidence" value="ECO:0007669"/>
    <property type="project" value="TreeGrafter"/>
</dbReference>
<dbReference type="SUPFAM" id="SSF82866">
    <property type="entry name" value="Multidrug efflux transporter AcrB transmembrane domain"/>
    <property type="match status" value="2"/>
</dbReference>
<feature type="transmembrane region" description="Helical" evidence="1">
    <location>
        <begin position="455"/>
        <end position="482"/>
    </location>
</feature>
<dbReference type="PANTHER" id="PTHR32063">
    <property type="match status" value="1"/>
</dbReference>
<protein>
    <recommendedName>
        <fullName evidence="4">AcrB/AcrD/AcrF family protein</fullName>
    </recommendedName>
</protein>
<keyword evidence="1" id="KW-0812">Transmembrane</keyword>
<dbReference type="Gene3D" id="3.30.70.1320">
    <property type="entry name" value="Multidrug efflux transporter AcrB pore domain like"/>
    <property type="match status" value="1"/>
</dbReference>
<dbReference type="OrthoDB" id="9757940at2"/>
<dbReference type="Proteomes" id="UP000228621">
    <property type="component" value="Unassembled WGS sequence"/>
</dbReference>
<proteinExistence type="predicted"/>
<reference evidence="3" key="1">
    <citation type="journal article" date="2019" name="Genome Announc.">
        <title>Draft Genome Sequence of Pseudoalteromonas piscicida Strain 36Y ROTHPW, an Hypersaline Seawater Isolate from the South Coast of Sonora, Mexico.</title>
        <authorList>
            <person name="Sanchez-Diaz R."/>
            <person name="Molina-Garza Z.J."/>
            <person name="Cruz-Suarez L.E."/>
            <person name="Selvin J."/>
            <person name="Kiran G.S."/>
            <person name="Ibarra-Gamez J.C."/>
            <person name="Gomez-Gil B."/>
            <person name="Galaviz-Silva L."/>
        </authorList>
    </citation>
    <scope>NUCLEOTIDE SEQUENCE [LARGE SCALE GENOMIC DNA]</scope>
    <source>
        <strain evidence="3">36Y_RITHPW</strain>
    </source>
</reference>
<feature type="transmembrane region" description="Helical" evidence="1">
    <location>
        <begin position="900"/>
        <end position="921"/>
    </location>
</feature>
<feature type="transmembrane region" description="Helical" evidence="1">
    <location>
        <begin position="949"/>
        <end position="968"/>
    </location>
</feature>
<dbReference type="Pfam" id="PF00873">
    <property type="entry name" value="ACR_tran"/>
    <property type="match status" value="1"/>
</dbReference>
<dbReference type="Gene3D" id="3.30.70.1440">
    <property type="entry name" value="Multidrug efflux transporter AcrB pore domain"/>
    <property type="match status" value="1"/>
</dbReference>
<dbReference type="RefSeq" id="WP_099641378.1">
    <property type="nucleotide sequence ID" value="NZ_NKHF01000029.1"/>
</dbReference>
<keyword evidence="3" id="KW-1185">Reference proteome</keyword>
<sequence length="1020" mass="111178">MEKNSLAYYAPPRLVLGLTLILVITGILGWFNAKSQEDPSFPYRNGFIQIINPNLSTTQINDSIVKPLERSLAKIEQIHTIQSRIRSGNAIIDIELNEQEYDTELIWQRIKEEVSPFHAKLRNSTIRVVDRAQDTQGILLTVNTGRGLAVDRELAIQVRDELRQLRVIRDATLIGDPGVELAIAYSQHRMLALGLTPSSIAKQLQDANNQDSLGALSDNQSTFSVLPINHLSKDERVANVQLTTPEGAKIPLTSIADIGYRSIPTATEQFWHNGQQVVGIALSLPPNQVNIEAAGQAIKHAVDNINARYETAPLAIEIFQPDWSKKRRDGLVNSLILSCIGIAVILVFFLSIQSALVISLTVPAIVLSSIALFTTFDGVIHQMTIAGLVLSLGLIVDNCIIVAERLSYHTSQGLTLMAAARRSVIELRKPLAAATMTTIAAFVPMVLAKGSVADFIATIPVLVIICISLSYFAALILIPVLFGSTDFSNTKLEMWQRSFANTLSRFGYFISTQVLKKPTLTLLSASVLVAVLLSLPSANGQFFPSTNRNQVYIDVQLPLSSHIDTTTKTANQVAEFARRNNEVTDTMVFSGFSGPRFYYNLAQKPGETHIARVVLTLTEAAEPVEFSRSLNVALAQQFPEIIVKARELGQGPPIESPIALRLTGIDQSALLNAAEAMFLTLHQHPEVESPYRNYSYGAPAIDLNMDQNTLSAFGLSHQTISDYIAWRSSGLKVTTLDYNAEPINLVLFDPSSTQSSNDILNTQVLLPQQTTTALAGFVSPDIISAPPFIERRNGELVVSIKADVIAGSDEETVLAALQPKLQEIAQQYQVTLDFGGELEESEEANGALLQTLPFGVALLFAALMVQFNSYRLTTLVMLTIPLGIVGAPAMLAIAGIPFGFMSILGILALMGIVVNTAILLIESTLTHLEQGSELEQAICLSVQNRIRPVIVTTLTTIVGMLPLTSSASPLWPPLAWAVIGGLITSTLLSMLVLPVLLKLMLIGKRFHQQQIKIEKKEIAS</sequence>
<evidence type="ECO:0000256" key="1">
    <source>
        <dbReference type="SAM" id="Phobius"/>
    </source>
</evidence>
<dbReference type="InterPro" id="IPR027463">
    <property type="entry name" value="AcrB_DN_DC_subdom"/>
</dbReference>
<dbReference type="SUPFAM" id="SSF82693">
    <property type="entry name" value="Multidrug efflux transporter AcrB pore domain, PN1, PN2, PC1 and PC2 subdomains"/>
    <property type="match status" value="2"/>
</dbReference>
<feature type="transmembrane region" description="Helical" evidence="1">
    <location>
        <begin position="872"/>
        <end position="894"/>
    </location>
</feature>
<evidence type="ECO:0008006" key="4">
    <source>
        <dbReference type="Google" id="ProtNLM"/>
    </source>
</evidence>
<dbReference type="GO" id="GO:0005886">
    <property type="term" value="C:plasma membrane"/>
    <property type="evidence" value="ECO:0007669"/>
    <property type="project" value="TreeGrafter"/>
</dbReference>
<evidence type="ECO:0000313" key="2">
    <source>
        <dbReference type="EMBL" id="PCK32455.1"/>
    </source>
</evidence>
<comment type="caution">
    <text evidence="2">The sequence shown here is derived from an EMBL/GenBank/DDBJ whole genome shotgun (WGS) entry which is preliminary data.</text>
</comment>
<organism evidence="2 3">
    <name type="scientific">Pseudoalteromonas piscicida</name>
    <dbReference type="NCBI Taxonomy" id="43662"/>
    <lineage>
        <taxon>Bacteria</taxon>
        <taxon>Pseudomonadati</taxon>
        <taxon>Pseudomonadota</taxon>
        <taxon>Gammaproteobacteria</taxon>
        <taxon>Alteromonadales</taxon>
        <taxon>Pseudoalteromonadaceae</taxon>
        <taxon>Pseudoalteromonas</taxon>
    </lineage>
</organism>
<dbReference type="EMBL" id="NKHF01000029">
    <property type="protein sequence ID" value="PCK32455.1"/>
    <property type="molecule type" value="Genomic_DNA"/>
</dbReference>
<feature type="transmembrane region" description="Helical" evidence="1">
    <location>
        <begin position="330"/>
        <end position="350"/>
    </location>
</feature>
<dbReference type="AlphaFoldDB" id="A0A2A5JSR8"/>
<dbReference type="InterPro" id="IPR001036">
    <property type="entry name" value="Acrflvin-R"/>
</dbReference>
<feature type="transmembrane region" description="Helical" evidence="1">
    <location>
        <begin position="356"/>
        <end position="376"/>
    </location>
</feature>
<dbReference type="PRINTS" id="PR00702">
    <property type="entry name" value="ACRIFLAVINRP"/>
</dbReference>
<feature type="transmembrane region" description="Helical" evidence="1">
    <location>
        <begin position="974"/>
        <end position="997"/>
    </location>
</feature>
<dbReference type="Gene3D" id="3.30.70.1430">
    <property type="entry name" value="Multidrug efflux transporter AcrB pore domain"/>
    <property type="match status" value="2"/>
</dbReference>
<keyword evidence="1" id="KW-0472">Membrane</keyword>
<gene>
    <name evidence="2" type="ORF">CEX98_06930</name>
</gene>
<dbReference type="PANTHER" id="PTHR32063:SF18">
    <property type="entry name" value="CATION EFFLUX SYSTEM PROTEIN"/>
    <property type="match status" value="1"/>
</dbReference>